<dbReference type="Proteomes" id="UP000789833">
    <property type="component" value="Unassembled WGS sequence"/>
</dbReference>
<sequence length="103" mass="12200">MCNIMRSTQVNCGVKIMATRESVEKFIQQCEDALRNAHAQYKQAEQLEHYNDTEFSNAQEHLETTYNDLMHLSLSCNAQQREQLNRMRLQLQNLQNEMTLLRH</sequence>
<proteinExistence type="predicted"/>
<dbReference type="EMBL" id="CAKJTJ010000021">
    <property type="protein sequence ID" value="CAG9622448.1"/>
    <property type="molecule type" value="Genomic_DNA"/>
</dbReference>
<evidence type="ECO:0008006" key="3">
    <source>
        <dbReference type="Google" id="ProtNLM"/>
    </source>
</evidence>
<dbReference type="InterPro" id="IPR019668">
    <property type="entry name" value="Uncharacterised_YtzC"/>
</dbReference>
<gene>
    <name evidence="1" type="ORF">BACCIP111883_03239</name>
</gene>
<protein>
    <recommendedName>
        <fullName evidence="3">DUF2524 family protein</fullName>
    </recommendedName>
</protein>
<accession>A0ABM8YRJ1</accession>
<reference evidence="1 2" key="1">
    <citation type="submission" date="2021-10" db="EMBL/GenBank/DDBJ databases">
        <authorList>
            <person name="Criscuolo A."/>
        </authorList>
    </citation>
    <scope>NUCLEOTIDE SEQUENCE [LARGE SCALE GENOMIC DNA]</scope>
    <source>
        <strain evidence="2">CIP 111883</strain>
    </source>
</reference>
<keyword evidence="2" id="KW-1185">Reference proteome</keyword>
<dbReference type="Pfam" id="PF10732">
    <property type="entry name" value="DUF2524"/>
    <property type="match status" value="1"/>
</dbReference>
<organism evidence="1 2">
    <name type="scientific">Sutcliffiella rhizosphaerae</name>
    <dbReference type="NCBI Taxonomy" id="2880967"/>
    <lineage>
        <taxon>Bacteria</taxon>
        <taxon>Bacillati</taxon>
        <taxon>Bacillota</taxon>
        <taxon>Bacilli</taxon>
        <taxon>Bacillales</taxon>
        <taxon>Bacillaceae</taxon>
        <taxon>Sutcliffiella</taxon>
    </lineage>
</organism>
<comment type="caution">
    <text evidence="1">The sequence shown here is derived from an EMBL/GenBank/DDBJ whole genome shotgun (WGS) entry which is preliminary data.</text>
</comment>
<evidence type="ECO:0000313" key="1">
    <source>
        <dbReference type="EMBL" id="CAG9622448.1"/>
    </source>
</evidence>
<name>A0ABM8YRJ1_9BACI</name>
<evidence type="ECO:0000313" key="2">
    <source>
        <dbReference type="Proteomes" id="UP000789833"/>
    </source>
</evidence>